<accession>A0ABS9BM87</accession>
<gene>
    <name evidence="7 10" type="primary">rsmA</name>
    <name evidence="7" type="synonym">ksgA</name>
    <name evidence="10" type="ORF">L0U88_16395</name>
</gene>
<organism evidence="10 11">
    <name type="scientific">Flavihumibacter fluminis</name>
    <dbReference type="NCBI Taxonomy" id="2909236"/>
    <lineage>
        <taxon>Bacteria</taxon>
        <taxon>Pseudomonadati</taxon>
        <taxon>Bacteroidota</taxon>
        <taxon>Chitinophagia</taxon>
        <taxon>Chitinophagales</taxon>
        <taxon>Chitinophagaceae</taxon>
        <taxon>Flavihumibacter</taxon>
    </lineage>
</organism>
<dbReference type="GO" id="GO:0052908">
    <property type="term" value="F:16S rRNA (adenine(1518)-N(6)/adenine(1519)-N(6))-dimethyltransferase activity"/>
    <property type="evidence" value="ECO:0007669"/>
    <property type="project" value="UniProtKB-EC"/>
</dbReference>
<dbReference type="SUPFAM" id="SSF53335">
    <property type="entry name" value="S-adenosyl-L-methionine-dependent methyltransferases"/>
    <property type="match status" value="1"/>
</dbReference>
<keyword evidence="1 7" id="KW-0963">Cytoplasm</keyword>
<evidence type="ECO:0000256" key="2">
    <source>
        <dbReference type="ARBA" id="ARBA00022552"/>
    </source>
</evidence>
<dbReference type="CDD" id="cd02440">
    <property type="entry name" value="AdoMet_MTases"/>
    <property type="match status" value="1"/>
</dbReference>
<keyword evidence="3 7" id="KW-0489">Methyltransferase</keyword>
<dbReference type="Gene3D" id="3.40.50.150">
    <property type="entry name" value="Vaccinia Virus protein VP39"/>
    <property type="match status" value="1"/>
</dbReference>
<name>A0ABS9BM87_9BACT</name>
<dbReference type="RefSeq" id="WP_234867229.1">
    <property type="nucleotide sequence ID" value="NZ_JAKEVY010000004.1"/>
</dbReference>
<dbReference type="Proteomes" id="UP001200145">
    <property type="component" value="Unassembled WGS sequence"/>
</dbReference>
<dbReference type="PROSITE" id="PS51689">
    <property type="entry name" value="SAM_RNA_A_N6_MT"/>
    <property type="match status" value="1"/>
</dbReference>
<proteinExistence type="inferred from homology"/>
<evidence type="ECO:0000256" key="1">
    <source>
        <dbReference type="ARBA" id="ARBA00022490"/>
    </source>
</evidence>
<feature type="binding site" evidence="7 8">
    <location>
        <position position="60"/>
    </location>
    <ligand>
        <name>S-adenosyl-L-methionine</name>
        <dbReference type="ChEBI" id="CHEBI:59789"/>
    </ligand>
</feature>
<dbReference type="PANTHER" id="PTHR11727:SF7">
    <property type="entry name" value="DIMETHYLADENOSINE TRANSFERASE-RELATED"/>
    <property type="match status" value="1"/>
</dbReference>
<dbReference type="SMART" id="SM00650">
    <property type="entry name" value="rADc"/>
    <property type="match status" value="1"/>
</dbReference>
<dbReference type="InterPro" id="IPR029063">
    <property type="entry name" value="SAM-dependent_MTases_sf"/>
</dbReference>
<evidence type="ECO:0000313" key="11">
    <source>
        <dbReference type="Proteomes" id="UP001200145"/>
    </source>
</evidence>
<evidence type="ECO:0000256" key="4">
    <source>
        <dbReference type="ARBA" id="ARBA00022679"/>
    </source>
</evidence>
<evidence type="ECO:0000256" key="7">
    <source>
        <dbReference type="HAMAP-Rule" id="MF_00607"/>
    </source>
</evidence>
<comment type="subcellular location">
    <subcellularLocation>
        <location evidence="7">Cytoplasm</location>
    </subcellularLocation>
</comment>
<keyword evidence="2 7" id="KW-0698">rRNA processing</keyword>
<feature type="binding site" evidence="7 8">
    <location>
        <position position="38"/>
    </location>
    <ligand>
        <name>S-adenosyl-L-methionine</name>
        <dbReference type="ChEBI" id="CHEBI:59789"/>
    </ligand>
</feature>
<evidence type="ECO:0000256" key="5">
    <source>
        <dbReference type="ARBA" id="ARBA00022691"/>
    </source>
</evidence>
<evidence type="ECO:0000256" key="8">
    <source>
        <dbReference type="PROSITE-ProRule" id="PRU01026"/>
    </source>
</evidence>
<protein>
    <recommendedName>
        <fullName evidence="7">Ribosomal RNA small subunit methyltransferase A</fullName>
        <ecNumber evidence="7">2.1.1.182</ecNumber>
    </recommendedName>
    <alternativeName>
        <fullName evidence="7">16S rRNA (adenine(1518)-N(6)/adenine(1519)-N(6))-dimethyltransferase</fullName>
    </alternativeName>
    <alternativeName>
        <fullName evidence="7">16S rRNA dimethyladenosine transferase</fullName>
    </alternativeName>
    <alternativeName>
        <fullName evidence="7">16S rRNA dimethylase</fullName>
    </alternativeName>
    <alternativeName>
        <fullName evidence="7">S-adenosylmethionine-6-N', N'-adenosyl(rRNA) dimethyltransferase</fullName>
    </alternativeName>
</protein>
<feature type="binding site" evidence="7 8">
    <location>
        <position position="13"/>
    </location>
    <ligand>
        <name>S-adenosyl-L-methionine</name>
        <dbReference type="ChEBI" id="CHEBI:59789"/>
    </ligand>
</feature>
<dbReference type="InterPro" id="IPR020598">
    <property type="entry name" value="rRNA_Ade_methylase_Trfase_N"/>
</dbReference>
<feature type="binding site" evidence="7 8">
    <location>
        <position position="11"/>
    </location>
    <ligand>
        <name>S-adenosyl-L-methionine</name>
        <dbReference type="ChEBI" id="CHEBI:59789"/>
    </ligand>
</feature>
<dbReference type="Pfam" id="PF00398">
    <property type="entry name" value="RrnaAD"/>
    <property type="match status" value="1"/>
</dbReference>
<reference evidence="10 11" key="1">
    <citation type="submission" date="2022-01" db="EMBL/GenBank/DDBJ databases">
        <title>Flavihumibacter sp. nov., isolated from sediment of a river.</title>
        <authorList>
            <person name="Liu H."/>
        </authorList>
    </citation>
    <scope>NUCLEOTIDE SEQUENCE [LARGE SCALE GENOMIC DNA]</scope>
    <source>
        <strain evidence="10 11">RY-1</strain>
    </source>
</reference>
<evidence type="ECO:0000256" key="3">
    <source>
        <dbReference type="ARBA" id="ARBA00022603"/>
    </source>
</evidence>
<feature type="binding site" evidence="7 8">
    <location>
        <position position="101"/>
    </location>
    <ligand>
        <name>S-adenosyl-L-methionine</name>
        <dbReference type="ChEBI" id="CHEBI:59789"/>
    </ligand>
</feature>
<keyword evidence="5 7" id="KW-0949">S-adenosyl-L-methionine</keyword>
<comment type="caution">
    <text evidence="10">The sequence shown here is derived from an EMBL/GenBank/DDBJ whole genome shotgun (WGS) entry which is preliminary data.</text>
</comment>
<dbReference type="HAMAP" id="MF_00607">
    <property type="entry name" value="16SrRNA_methyltr_A"/>
    <property type="match status" value="1"/>
</dbReference>
<comment type="catalytic activity">
    <reaction evidence="7">
        <text>adenosine(1518)/adenosine(1519) in 16S rRNA + 4 S-adenosyl-L-methionine = N(6)-dimethyladenosine(1518)/N(6)-dimethyladenosine(1519) in 16S rRNA + 4 S-adenosyl-L-homocysteine + 4 H(+)</text>
        <dbReference type="Rhea" id="RHEA:19609"/>
        <dbReference type="Rhea" id="RHEA-COMP:10232"/>
        <dbReference type="Rhea" id="RHEA-COMP:10233"/>
        <dbReference type="ChEBI" id="CHEBI:15378"/>
        <dbReference type="ChEBI" id="CHEBI:57856"/>
        <dbReference type="ChEBI" id="CHEBI:59789"/>
        <dbReference type="ChEBI" id="CHEBI:74411"/>
        <dbReference type="ChEBI" id="CHEBI:74493"/>
        <dbReference type="EC" id="2.1.1.182"/>
    </reaction>
</comment>
<evidence type="ECO:0000259" key="9">
    <source>
        <dbReference type="SMART" id="SM00650"/>
    </source>
</evidence>
<dbReference type="PROSITE" id="PS01131">
    <property type="entry name" value="RRNA_A_DIMETH"/>
    <property type="match status" value="1"/>
</dbReference>
<dbReference type="InterPro" id="IPR023165">
    <property type="entry name" value="rRNA_Ade_diMease-like_C"/>
</dbReference>
<comment type="similarity">
    <text evidence="7">Belongs to the class I-like SAM-binding methyltransferase superfamily. rRNA adenine N(6)-methyltransferase family. RsmA subfamily.</text>
</comment>
<evidence type="ECO:0000256" key="6">
    <source>
        <dbReference type="ARBA" id="ARBA00022884"/>
    </source>
</evidence>
<comment type="function">
    <text evidence="7">Specifically dimethylates two adjacent adenosines (A1518 and A1519) in the loop of a conserved hairpin near the 3'-end of 16S rRNA in the 30S particle. May play a critical role in biogenesis of 30S subunits.</text>
</comment>
<evidence type="ECO:0000313" key="10">
    <source>
        <dbReference type="EMBL" id="MCF1716223.1"/>
    </source>
</evidence>
<sequence>MYTLKKSLGQHFLRDENICRKIVDALQEQPFNRLLEVGPGGGALTKYLLELPGIDFRAVELDAEKVQFLEATYPALKGKLIHRSFLDIDCPFEQPFTLVGNFPYNISTQILFKVLEWENQVERVIGMFQKEVAQRVAAPPGSKVYGVISVLVQAWYEVQYLFDVPPGCFKPPPKVMSGVIALVPRNEVPDMRSRRDFFLLVKTAFNQRRKTLRNAVKSLFPPEVLTDAIFQQRAEQLSVADFAALTFKMNGKNG</sequence>
<keyword evidence="4 7" id="KW-0808">Transferase</keyword>
<keyword evidence="6 7" id="KW-0694">RNA-binding</keyword>
<dbReference type="EC" id="2.1.1.182" evidence="7"/>
<keyword evidence="11" id="KW-1185">Reference proteome</keyword>
<dbReference type="InterPro" id="IPR011530">
    <property type="entry name" value="rRNA_adenine_dimethylase"/>
</dbReference>
<dbReference type="Gene3D" id="1.10.8.100">
    <property type="entry name" value="Ribosomal RNA adenine dimethylase-like, domain 2"/>
    <property type="match status" value="1"/>
</dbReference>
<dbReference type="InterPro" id="IPR020596">
    <property type="entry name" value="rRNA_Ade_Mease_Trfase_CS"/>
</dbReference>
<dbReference type="NCBIfam" id="TIGR00755">
    <property type="entry name" value="ksgA"/>
    <property type="match status" value="1"/>
</dbReference>
<dbReference type="EMBL" id="JAKEVY010000004">
    <property type="protein sequence ID" value="MCF1716223.1"/>
    <property type="molecule type" value="Genomic_DNA"/>
</dbReference>
<dbReference type="InterPro" id="IPR001737">
    <property type="entry name" value="KsgA/Erm"/>
</dbReference>
<dbReference type="PANTHER" id="PTHR11727">
    <property type="entry name" value="DIMETHYLADENOSINE TRANSFERASE"/>
    <property type="match status" value="1"/>
</dbReference>
<comment type="caution">
    <text evidence="7 8">Lacks conserved residue(s) required for the propagation of feature annotation.</text>
</comment>
<feature type="domain" description="Ribosomal RNA adenine methylase transferase N-terminal" evidence="9">
    <location>
        <begin position="18"/>
        <end position="186"/>
    </location>
</feature>